<evidence type="ECO:0000256" key="3">
    <source>
        <dbReference type="SAM" id="MobiDB-lite"/>
    </source>
</evidence>
<dbReference type="EMBL" id="JBHTIW010000003">
    <property type="protein sequence ID" value="MFD0919542.1"/>
    <property type="molecule type" value="Genomic_DNA"/>
</dbReference>
<keyword evidence="6" id="KW-1185">Reference proteome</keyword>
<dbReference type="Pfam" id="PF02668">
    <property type="entry name" value="TauD"/>
    <property type="match status" value="1"/>
</dbReference>
<keyword evidence="2" id="KW-0408">Iron</keyword>
<name>A0ABW3FTC0_9PSEU</name>
<feature type="compositionally biased region" description="Gly residues" evidence="3">
    <location>
        <begin position="335"/>
        <end position="344"/>
    </location>
</feature>
<dbReference type="RefSeq" id="WP_263252608.1">
    <property type="nucleotide sequence ID" value="NZ_BAABLT010000001.1"/>
</dbReference>
<sequence>MTEAVGQRSGADSDRTTRPDVLREPCRTAAAWQAADVADPAAWQFELSPAQLDELESGLRESRRNGIALLKLTRERFPLPTLAPTLERVARCLEGGPGFAVIRGLPAERYDDAELATLLWATTQYLGSPVSQDSRGRKLRRIRCATESRAGGGAADLELRTGGSDVVALLSPRLGGRSSVVSSAALYNEVLRREPVLVERLYRRFAVDRRGEELPGERPYRMLPLACWYDGELSLRYDRFDIESAQRFPAAPRLAPADLELFDLLDELAASSELRFSFDVEPGDIQLFNNYAVLHAHVQRRCRAVPAARDHVLRLWLTLHNGRRLPPGFTWTTPGYGGPRGRGGVTPQRRPGRPASGRSERRAHRTVCGQPDARHVAVPTLKGEERHGVRHPVPGDRWAGGHAV</sequence>
<gene>
    <name evidence="5" type="ORF">ACFQ16_07290</name>
</gene>
<dbReference type="InterPro" id="IPR042098">
    <property type="entry name" value="TauD-like_sf"/>
</dbReference>
<evidence type="ECO:0000259" key="4">
    <source>
        <dbReference type="Pfam" id="PF02668"/>
    </source>
</evidence>
<accession>A0ABW3FTC0</accession>
<feature type="compositionally biased region" description="Basic and acidic residues" evidence="3">
    <location>
        <begin position="11"/>
        <end position="23"/>
    </location>
</feature>
<protein>
    <submittedName>
        <fullName evidence="5">TauD/TfdA family dioxygenase</fullName>
    </submittedName>
</protein>
<comment type="caution">
    <text evidence="5">The sequence shown here is derived from an EMBL/GenBank/DDBJ whole genome shotgun (WGS) entry which is preliminary data.</text>
</comment>
<keyword evidence="1" id="KW-0560">Oxidoreductase</keyword>
<proteinExistence type="predicted"/>
<dbReference type="GO" id="GO:0051213">
    <property type="term" value="F:dioxygenase activity"/>
    <property type="evidence" value="ECO:0007669"/>
    <property type="project" value="UniProtKB-KW"/>
</dbReference>
<feature type="region of interest" description="Disordered" evidence="3">
    <location>
        <begin position="1"/>
        <end position="23"/>
    </location>
</feature>
<dbReference type="Gene3D" id="3.60.130.10">
    <property type="entry name" value="Clavaminate synthase-like"/>
    <property type="match status" value="1"/>
</dbReference>
<evidence type="ECO:0000313" key="6">
    <source>
        <dbReference type="Proteomes" id="UP001597018"/>
    </source>
</evidence>
<dbReference type="InterPro" id="IPR003819">
    <property type="entry name" value="TauD/TfdA-like"/>
</dbReference>
<evidence type="ECO:0000256" key="1">
    <source>
        <dbReference type="ARBA" id="ARBA00023002"/>
    </source>
</evidence>
<keyword evidence="5" id="KW-0223">Dioxygenase</keyword>
<evidence type="ECO:0000313" key="5">
    <source>
        <dbReference type="EMBL" id="MFD0919542.1"/>
    </source>
</evidence>
<dbReference type="SUPFAM" id="SSF51197">
    <property type="entry name" value="Clavaminate synthase-like"/>
    <property type="match status" value="1"/>
</dbReference>
<feature type="domain" description="TauD/TfdA-like" evidence="4">
    <location>
        <begin position="75"/>
        <end position="316"/>
    </location>
</feature>
<feature type="region of interest" description="Disordered" evidence="3">
    <location>
        <begin position="384"/>
        <end position="404"/>
    </location>
</feature>
<dbReference type="Proteomes" id="UP001597018">
    <property type="component" value="Unassembled WGS sequence"/>
</dbReference>
<organism evidence="5 6">
    <name type="scientific">Saccharopolyspora rosea</name>
    <dbReference type="NCBI Taxonomy" id="524884"/>
    <lineage>
        <taxon>Bacteria</taxon>
        <taxon>Bacillati</taxon>
        <taxon>Actinomycetota</taxon>
        <taxon>Actinomycetes</taxon>
        <taxon>Pseudonocardiales</taxon>
        <taxon>Pseudonocardiaceae</taxon>
        <taxon>Saccharopolyspora</taxon>
    </lineage>
</organism>
<feature type="region of interest" description="Disordered" evidence="3">
    <location>
        <begin position="330"/>
        <end position="368"/>
    </location>
</feature>
<reference evidence="6" key="1">
    <citation type="journal article" date="2019" name="Int. J. Syst. Evol. Microbiol.">
        <title>The Global Catalogue of Microorganisms (GCM) 10K type strain sequencing project: providing services to taxonomists for standard genome sequencing and annotation.</title>
        <authorList>
            <consortium name="The Broad Institute Genomics Platform"/>
            <consortium name="The Broad Institute Genome Sequencing Center for Infectious Disease"/>
            <person name="Wu L."/>
            <person name="Ma J."/>
        </authorList>
    </citation>
    <scope>NUCLEOTIDE SEQUENCE [LARGE SCALE GENOMIC DNA]</scope>
    <source>
        <strain evidence="6">CCUG 56401</strain>
    </source>
</reference>
<evidence type="ECO:0000256" key="2">
    <source>
        <dbReference type="ARBA" id="ARBA00023004"/>
    </source>
</evidence>